<protein>
    <recommendedName>
        <fullName evidence="3">histidine kinase</fullName>
        <ecNumber evidence="3">2.7.13.3</ecNumber>
    </recommendedName>
</protein>
<keyword evidence="12" id="KW-0902">Two-component regulatory system</keyword>
<evidence type="ECO:0000259" key="15">
    <source>
        <dbReference type="PROSITE" id="PS50109"/>
    </source>
</evidence>
<dbReference type="InterPro" id="IPR029016">
    <property type="entry name" value="GAF-like_dom_sf"/>
</dbReference>
<evidence type="ECO:0000256" key="13">
    <source>
        <dbReference type="ARBA" id="ARBA00023136"/>
    </source>
</evidence>
<evidence type="ECO:0000256" key="10">
    <source>
        <dbReference type="ARBA" id="ARBA00022840"/>
    </source>
</evidence>
<feature type="transmembrane region" description="Helical" evidence="14">
    <location>
        <begin position="7"/>
        <end position="26"/>
    </location>
</feature>
<dbReference type="GO" id="GO:0005524">
    <property type="term" value="F:ATP binding"/>
    <property type="evidence" value="ECO:0007669"/>
    <property type="project" value="UniProtKB-KW"/>
</dbReference>
<evidence type="ECO:0000313" key="16">
    <source>
        <dbReference type="EMBL" id="AWX54891.1"/>
    </source>
</evidence>
<reference evidence="16 17" key="1">
    <citation type="journal article" date="2015" name="Genome Announc.">
        <title>Draft Genome Sequence of Brevibacillus brevis DZQ7, a Plant Growth-Promoting Rhizobacterium with Broad-Spectrum Antimicrobial Activity.</title>
        <authorList>
            <person name="Hou Q."/>
            <person name="Wang C."/>
            <person name="Hou X."/>
            <person name="Xia Z."/>
            <person name="Ye J."/>
            <person name="Liu K."/>
            <person name="Liu H."/>
            <person name="Wang J."/>
            <person name="Guo H."/>
            <person name="Yu X."/>
            <person name="Yang Y."/>
            <person name="Du B."/>
            <person name="Ding Y."/>
        </authorList>
    </citation>
    <scope>NUCLEOTIDE SEQUENCE [LARGE SCALE GENOMIC DNA]</scope>
    <source>
        <strain evidence="16 17">DZQ7</strain>
    </source>
</reference>
<comment type="subcellular location">
    <subcellularLocation>
        <location evidence="2">Cell membrane</location>
        <topology evidence="2">Multi-pass membrane protein</topology>
    </subcellularLocation>
</comment>
<dbReference type="EMBL" id="CP030117">
    <property type="protein sequence ID" value="AWX54891.1"/>
    <property type="molecule type" value="Genomic_DNA"/>
</dbReference>
<dbReference type="InterPro" id="IPR003594">
    <property type="entry name" value="HATPase_dom"/>
</dbReference>
<dbReference type="SMART" id="SM00387">
    <property type="entry name" value="HATPase_c"/>
    <property type="match status" value="1"/>
</dbReference>
<dbReference type="Pfam" id="PF01590">
    <property type="entry name" value="GAF"/>
    <property type="match status" value="1"/>
</dbReference>
<keyword evidence="13 14" id="KW-0472">Membrane</keyword>
<keyword evidence="9 16" id="KW-0418">Kinase</keyword>
<comment type="catalytic activity">
    <reaction evidence="1">
        <text>ATP + protein L-histidine = ADP + protein N-phospho-L-histidine.</text>
        <dbReference type="EC" id="2.7.13.3"/>
    </reaction>
</comment>
<dbReference type="PROSITE" id="PS50109">
    <property type="entry name" value="HIS_KIN"/>
    <property type="match status" value="1"/>
</dbReference>
<organism evidence="16 17">
    <name type="scientific">Brevibacillus brevis</name>
    <name type="common">Bacillus brevis</name>
    <dbReference type="NCBI Taxonomy" id="1393"/>
    <lineage>
        <taxon>Bacteria</taxon>
        <taxon>Bacillati</taxon>
        <taxon>Bacillota</taxon>
        <taxon>Bacilli</taxon>
        <taxon>Bacillales</taxon>
        <taxon>Paenibacillaceae</taxon>
        <taxon>Brevibacillus</taxon>
    </lineage>
</organism>
<dbReference type="InterPro" id="IPR036890">
    <property type="entry name" value="HATPase_C_sf"/>
</dbReference>
<dbReference type="SUPFAM" id="SSF55781">
    <property type="entry name" value="GAF domain-like"/>
    <property type="match status" value="1"/>
</dbReference>
<dbReference type="Pfam" id="PF02518">
    <property type="entry name" value="HATPase_c"/>
    <property type="match status" value="1"/>
</dbReference>
<dbReference type="InterPro" id="IPR050640">
    <property type="entry name" value="Bact_2-comp_sensor_kinase"/>
</dbReference>
<dbReference type="PANTHER" id="PTHR34220:SF7">
    <property type="entry name" value="SENSOR HISTIDINE KINASE YPDA"/>
    <property type="match status" value="1"/>
</dbReference>
<keyword evidence="10" id="KW-0067">ATP-binding</keyword>
<feature type="transmembrane region" description="Helical" evidence="14">
    <location>
        <begin position="169"/>
        <end position="188"/>
    </location>
</feature>
<evidence type="ECO:0000256" key="7">
    <source>
        <dbReference type="ARBA" id="ARBA00022692"/>
    </source>
</evidence>
<dbReference type="InterPro" id="IPR004358">
    <property type="entry name" value="Sig_transdc_His_kin-like_C"/>
</dbReference>
<evidence type="ECO:0000256" key="12">
    <source>
        <dbReference type="ARBA" id="ARBA00023012"/>
    </source>
</evidence>
<dbReference type="GO" id="GO:0005886">
    <property type="term" value="C:plasma membrane"/>
    <property type="evidence" value="ECO:0007669"/>
    <property type="project" value="UniProtKB-SubCell"/>
</dbReference>
<accession>A0A2Z4MEV4</accession>
<dbReference type="Proteomes" id="UP000036061">
    <property type="component" value="Chromosome"/>
</dbReference>
<evidence type="ECO:0000256" key="8">
    <source>
        <dbReference type="ARBA" id="ARBA00022741"/>
    </source>
</evidence>
<feature type="transmembrane region" description="Helical" evidence="14">
    <location>
        <begin position="72"/>
        <end position="93"/>
    </location>
</feature>
<dbReference type="Gene3D" id="3.30.565.10">
    <property type="entry name" value="Histidine kinase-like ATPase, C-terminal domain"/>
    <property type="match status" value="1"/>
</dbReference>
<proteinExistence type="predicted"/>
<dbReference type="Pfam" id="PF07694">
    <property type="entry name" value="5TM-5TMR_LYT"/>
    <property type="match status" value="1"/>
</dbReference>
<dbReference type="GO" id="GO:0000155">
    <property type="term" value="F:phosphorelay sensor kinase activity"/>
    <property type="evidence" value="ECO:0007669"/>
    <property type="project" value="InterPro"/>
</dbReference>
<evidence type="ECO:0000256" key="5">
    <source>
        <dbReference type="ARBA" id="ARBA00022553"/>
    </source>
</evidence>
<dbReference type="Pfam" id="PF06580">
    <property type="entry name" value="His_kinase"/>
    <property type="match status" value="1"/>
</dbReference>
<gene>
    <name evidence="16" type="ORF">AB432_007535</name>
</gene>
<keyword evidence="8" id="KW-0547">Nucleotide-binding</keyword>
<dbReference type="EC" id="2.7.13.3" evidence="3"/>
<keyword evidence="6" id="KW-0808">Transferase</keyword>
<evidence type="ECO:0000256" key="1">
    <source>
        <dbReference type="ARBA" id="ARBA00000085"/>
    </source>
</evidence>
<feature type="transmembrane region" description="Helical" evidence="14">
    <location>
        <begin position="137"/>
        <end position="157"/>
    </location>
</feature>
<dbReference type="InterPro" id="IPR010559">
    <property type="entry name" value="Sig_transdc_His_kin_internal"/>
</dbReference>
<dbReference type="RefSeq" id="WP_048031732.1">
    <property type="nucleotide sequence ID" value="NZ_CP030117.1"/>
</dbReference>
<evidence type="ECO:0000256" key="11">
    <source>
        <dbReference type="ARBA" id="ARBA00022989"/>
    </source>
</evidence>
<dbReference type="InterPro" id="IPR011620">
    <property type="entry name" value="Sig_transdc_His_kinase_LytS_TM"/>
</dbReference>
<evidence type="ECO:0000256" key="6">
    <source>
        <dbReference type="ARBA" id="ARBA00022679"/>
    </source>
</evidence>
<feature type="transmembrane region" description="Helical" evidence="14">
    <location>
        <begin position="38"/>
        <end position="60"/>
    </location>
</feature>
<dbReference type="InterPro" id="IPR003018">
    <property type="entry name" value="GAF"/>
</dbReference>
<name>A0A2Z4MEV4_BREBE</name>
<evidence type="ECO:0000256" key="3">
    <source>
        <dbReference type="ARBA" id="ARBA00012438"/>
    </source>
</evidence>
<sequence length="571" mass="62902">MTITMLLGLLENISVIAVIALIIGQLDYFRNIMYGKNNWMRIVILSTLFGFLSVIGTENGLRVNDALANTRIVGAVAGGLIGGPVVGFFAGLIGGIHRYSIGGFTAFACAISTVMNGYLAGIVSTKMNMLRLKWQHIVLIGVSAELIQKVMVLLLAKPFSAALELEVKIAIPTTIMTIAGLLLFTRVFQNLKMMQDQSGALGANLALSIASQTLPHLRTGLNEHSAKKTAELIREMARVDAVAITDREKLLSAKGHELENHVQKETLCAQVAEAVLTHPTGVYCDKDFALPRPPRLKSISAAPLYHQNQKIGTLQFYYKTSSSKTSQTNEKLVDGLAKLLSVQIELAEIEHQAKMRKQAEVSALQAQINPHFLFNTLGTIMSYCRTDPDQARSLIGHLSDIFRRNLKSKGNHHSLQEELDGIKSYLEIEKVRFSNRLKVNMEIDESLLERKLPVLTLQPIVENAIHHGLSPKISDCLLTIRVEPYDDEVKISIEDNGVGISEERLADIWNSQSKGIGLVNVHSRLRSIYGKKYGLTIQSKPGLGTVVSFVAPLSAFEKEVHPDAPENVHHR</sequence>
<keyword evidence="7 14" id="KW-0812">Transmembrane</keyword>
<dbReference type="GO" id="GO:0071555">
    <property type="term" value="P:cell wall organization"/>
    <property type="evidence" value="ECO:0007669"/>
    <property type="project" value="InterPro"/>
</dbReference>
<evidence type="ECO:0000256" key="14">
    <source>
        <dbReference type="SAM" id="Phobius"/>
    </source>
</evidence>
<dbReference type="AlphaFoldDB" id="A0A2Z4MEV4"/>
<dbReference type="PANTHER" id="PTHR34220">
    <property type="entry name" value="SENSOR HISTIDINE KINASE YPDA"/>
    <property type="match status" value="1"/>
</dbReference>
<keyword evidence="11 14" id="KW-1133">Transmembrane helix</keyword>
<evidence type="ECO:0000256" key="4">
    <source>
        <dbReference type="ARBA" id="ARBA00022475"/>
    </source>
</evidence>
<keyword evidence="5" id="KW-0597">Phosphoprotein</keyword>
<dbReference type="SUPFAM" id="SSF55874">
    <property type="entry name" value="ATPase domain of HSP90 chaperone/DNA topoisomerase II/histidine kinase"/>
    <property type="match status" value="1"/>
</dbReference>
<dbReference type="Gene3D" id="3.30.450.40">
    <property type="match status" value="1"/>
</dbReference>
<keyword evidence="4" id="KW-1003">Cell membrane</keyword>
<evidence type="ECO:0000256" key="9">
    <source>
        <dbReference type="ARBA" id="ARBA00022777"/>
    </source>
</evidence>
<evidence type="ECO:0000313" key="17">
    <source>
        <dbReference type="Proteomes" id="UP000036061"/>
    </source>
</evidence>
<feature type="domain" description="Histidine kinase" evidence="15">
    <location>
        <begin position="457"/>
        <end position="555"/>
    </location>
</feature>
<dbReference type="PRINTS" id="PR00344">
    <property type="entry name" value="BCTRLSENSOR"/>
</dbReference>
<evidence type="ECO:0000256" key="2">
    <source>
        <dbReference type="ARBA" id="ARBA00004651"/>
    </source>
</evidence>
<feature type="transmembrane region" description="Helical" evidence="14">
    <location>
        <begin position="99"/>
        <end position="125"/>
    </location>
</feature>
<dbReference type="InterPro" id="IPR005467">
    <property type="entry name" value="His_kinase_dom"/>
</dbReference>